<feature type="non-terminal residue" evidence="1">
    <location>
        <position position="622"/>
    </location>
</feature>
<reference evidence="1" key="1">
    <citation type="submission" date="2021-06" db="EMBL/GenBank/DDBJ databases">
        <authorList>
            <person name="Kallberg Y."/>
            <person name="Tangrot J."/>
            <person name="Rosling A."/>
        </authorList>
    </citation>
    <scope>NUCLEOTIDE SEQUENCE</scope>
    <source>
        <strain evidence="1">AU212A</strain>
    </source>
</reference>
<accession>A0ACA9LJ17</accession>
<dbReference type="EMBL" id="CAJVPM010005869">
    <property type="protein sequence ID" value="CAG8528945.1"/>
    <property type="molecule type" value="Genomic_DNA"/>
</dbReference>
<name>A0ACA9LJ17_9GLOM</name>
<comment type="caution">
    <text evidence="1">The sequence shown here is derived from an EMBL/GenBank/DDBJ whole genome shotgun (WGS) entry which is preliminary data.</text>
</comment>
<keyword evidence="2" id="KW-1185">Reference proteome</keyword>
<evidence type="ECO:0000313" key="1">
    <source>
        <dbReference type="EMBL" id="CAG8528945.1"/>
    </source>
</evidence>
<organism evidence="1 2">
    <name type="scientific">Scutellospora calospora</name>
    <dbReference type="NCBI Taxonomy" id="85575"/>
    <lineage>
        <taxon>Eukaryota</taxon>
        <taxon>Fungi</taxon>
        <taxon>Fungi incertae sedis</taxon>
        <taxon>Mucoromycota</taxon>
        <taxon>Glomeromycotina</taxon>
        <taxon>Glomeromycetes</taxon>
        <taxon>Diversisporales</taxon>
        <taxon>Gigasporaceae</taxon>
        <taxon>Scutellospora</taxon>
    </lineage>
</organism>
<gene>
    <name evidence="1" type="ORF">SCALOS_LOCUS4373</name>
</gene>
<dbReference type="Proteomes" id="UP000789860">
    <property type="component" value="Unassembled WGS sequence"/>
</dbReference>
<proteinExistence type="predicted"/>
<evidence type="ECO:0000313" key="2">
    <source>
        <dbReference type="Proteomes" id="UP000789860"/>
    </source>
</evidence>
<protein>
    <submittedName>
        <fullName evidence="1">9589_t:CDS:1</fullName>
    </submittedName>
</protein>
<sequence length="622" mass="71033">MAPKAQISSVELEAELRQLSKQKPPFDRQVATVRSKLREHYERIIFLDYEFAQSKEVEQNLWKYVYYKFIEEFRKRIRTAVTSNGKSKGIHRKLTSSFRSFLQEATGFYYSYIQRLAVHFELKQLDPIIQKFGLAIEHTNVSHNSCSDDIKQKAVLSCHKSLIFLGDLARYRELQTEKPRKNWSTACDYYNHARHLVPESGNPHNQLAVIATYSADEFSAVYHYYRSLVVRCPFLTAKDNISLLFHKARKSSVDAQEKEQETPRKDQKENGRRRFSHQRQVSSATQSAKIRTGEATQAFFADFIRLHSILYFKTDLESYSELKASVLNQLRESILSLVLDPDQLLKFTAINMAASFVIRHIANGDNNHVSQSPKAPISYSTASKKALVEKYAVLLTLDSLSTLLEMCNSELLDVAVEYSDQRHNAVQILPASVKRSLISLRVGTKWVYSSLEHISSISALIAKDPNVKNEFSNITRFWQRFAEFLNSLERLFPHEQGIPLDVPLAEDFELNGFSVLKDHIFVSGQIPLNQGEPFEELDMRIYDIFEDACKISESEYSQLFYVDGVFSSGTPPSKAASPANSLSPIQNQIADQSYTEKKIEAADLITDPYETNLAESQSFASS</sequence>